<evidence type="ECO:0000256" key="1">
    <source>
        <dbReference type="SAM" id="MobiDB-lite"/>
    </source>
</evidence>
<organism evidence="2">
    <name type="scientific">Oryza sativa subsp. japonica</name>
    <name type="common">Rice</name>
    <dbReference type="NCBI Taxonomy" id="39947"/>
    <lineage>
        <taxon>Eukaryota</taxon>
        <taxon>Viridiplantae</taxon>
        <taxon>Streptophyta</taxon>
        <taxon>Embryophyta</taxon>
        <taxon>Tracheophyta</taxon>
        <taxon>Spermatophyta</taxon>
        <taxon>Magnoliopsida</taxon>
        <taxon>Liliopsida</taxon>
        <taxon>Poales</taxon>
        <taxon>Poaceae</taxon>
        <taxon>BOP clade</taxon>
        <taxon>Oryzoideae</taxon>
        <taxon>Oryzeae</taxon>
        <taxon>Oryzinae</taxon>
        <taxon>Oryza</taxon>
        <taxon>Oryza sativa</taxon>
    </lineage>
</organism>
<sequence length="65" mass="6581">MVKRVCARVLTGEGLGRRTAAPLPSGTGTGGAQRRRGGGATGGVRRCGRACGRTQQRKGDAGVDD</sequence>
<accession>Q5JLN1</accession>
<feature type="region of interest" description="Disordered" evidence="1">
    <location>
        <begin position="15"/>
        <end position="65"/>
    </location>
</feature>
<dbReference type="Proteomes" id="UP000817658">
    <property type="component" value="Chromosome 1"/>
</dbReference>
<reference evidence="2" key="1">
    <citation type="journal article" date="2002" name="Nature">
        <title>The genome sequence and structure of rice chromosome 1.</title>
        <authorList>
            <person name="Sasaki T."/>
            <person name="Matsumoto T."/>
            <person name="Yamamoto K."/>
            <person name="Sakata K."/>
            <person name="Baba T."/>
            <person name="Katayose Y."/>
            <person name="Wu J."/>
            <person name="Niimura Y."/>
            <person name="Cheng Z."/>
            <person name="Nagamura Y."/>
            <person name="Antonio B.A."/>
            <person name="Kanamori H."/>
            <person name="Hosokawa S."/>
            <person name="Masukawa M."/>
            <person name="Arikawa K."/>
            <person name="Chiden Y."/>
            <person name="Hayashi M."/>
            <person name="Okamoto M."/>
            <person name="Ando T."/>
            <person name="Aoki H."/>
            <person name="Arita K."/>
            <person name="Hamada M."/>
            <person name="Harada C."/>
            <person name="Hijishita S."/>
            <person name="Honda M."/>
            <person name="Ichikawa Y."/>
            <person name="Idonuma A."/>
            <person name="Iijima M."/>
            <person name="Ikeda M."/>
            <person name="Ikeno M."/>
            <person name="Itoh S."/>
            <person name="Itoh T."/>
            <person name="Itoh Y."/>
            <person name="Itoh Y."/>
            <person name="Iwabuchi A."/>
            <person name="Kamiya K."/>
            <person name="Karasawa W."/>
            <person name="Katagiri S."/>
            <person name="Kikuta A."/>
            <person name="Kobayashi N."/>
            <person name="Kono I."/>
            <person name="Machita K."/>
            <person name="Maehara T."/>
            <person name="Mizuno H."/>
            <person name="Mizubayashi T."/>
            <person name="Mukai Y."/>
            <person name="Nagasaki H."/>
            <person name="Nakashima M."/>
            <person name="Nakama Y."/>
            <person name="Nakamichi Y."/>
            <person name="Nakamura M."/>
            <person name="Namiki N."/>
            <person name="Negishi M."/>
            <person name="Ohta I."/>
            <person name="Ono N."/>
            <person name="Saji S."/>
            <person name="Sakai K."/>
            <person name="Shibata M."/>
            <person name="Shimokawa T."/>
            <person name="Shomura A."/>
            <person name="Song J."/>
            <person name="Takazaki Y."/>
            <person name="Terasawa K."/>
            <person name="Tsuji K."/>
            <person name="Waki K."/>
            <person name="Yamagata H."/>
            <person name="Yamane H."/>
            <person name="Yoshiki S."/>
            <person name="Yoshihara R."/>
            <person name="Yukawa K."/>
            <person name="Zhong H."/>
            <person name="Iwama H."/>
            <person name="Endo T."/>
            <person name="Ito H."/>
            <person name="Hahn J.H."/>
            <person name="Kim H.I."/>
            <person name="Eun M.Y."/>
            <person name="Yano M."/>
            <person name="Jiang J."/>
            <person name="Gojobori T."/>
        </authorList>
    </citation>
    <scope>NUCLEOTIDE SEQUENCE [LARGE SCALE GENOMIC DNA]</scope>
</reference>
<protein>
    <submittedName>
        <fullName evidence="2">Uncharacterized protein</fullName>
    </submittedName>
</protein>
<name>Q5JLN1_ORYSJ</name>
<dbReference type="AlphaFoldDB" id="Q5JLN1"/>
<evidence type="ECO:0000313" key="2">
    <source>
        <dbReference type="EMBL" id="BAD87628.1"/>
    </source>
</evidence>
<dbReference type="EMBL" id="AP003437">
    <property type="protein sequence ID" value="BAD87628.1"/>
    <property type="molecule type" value="Genomic_DNA"/>
</dbReference>
<proteinExistence type="predicted"/>
<gene>
    <name evidence="2" type="primary">P0678F11.21</name>
</gene>